<evidence type="ECO:0000256" key="5">
    <source>
        <dbReference type="ARBA" id="ARBA00023237"/>
    </source>
</evidence>
<evidence type="ECO:0000256" key="3">
    <source>
        <dbReference type="ARBA" id="ARBA00022729"/>
    </source>
</evidence>
<proteinExistence type="predicted"/>
<sequence length="806" mass="92148">MRQQPILLIVIFLLSGLGLLSGCSSTKHVNDGEYLLRKANIKLTTDRTLADKSALSDQLYNLMPQQPNNYFLGRFPIKLWLYNMRYKKYASDTTNFQLKNKVVEKPVILDTMMVVRARKNMSDFLRNSGYFYAEVSDTIKLKGKKAYVTYKVNTGTEYLIDDVNFDIEDAGMAPLAAKLREETLFGKGKPYSNTLAGTERSRLVNEIRNYGYYRFSSDNIDFELDTLDKSYFRNLENPFESAVNFITLNRTKKKPTLNVKIIIHPGEDSMAFQKYTFNKVMVIPDFVDTGDLSDPHMTQTDVNGLVFRYKDLYVNTSILDKKIFIRPGKLYSQSDYNQTLRQLNDLGVFQFVRLYIFANRQDSINHTLNCYIFMNKSDKYNFGTNVEVSGGDLYTIGTSANVSVTDKNFLKGANELTTTVSYGLELGQNKNLQVPYLKQFYLFSQNLGLNFRLSFPKFLLPVNQSKFSQNALPRTVFNFGINSLDRYNNFKLTSVNASFGYIWRESSTKSWGVKPIFVNTQHLREISPDFQEKLDSIPAIRNSYQETFIEGESIEFMVNTEGVNRRHYAYMKLGLEEAGAVMSGIKGIAELVGSPLDFNHSRYVRFDFDARQYLVRRSSMLATRFYGGIGIPYGGSTVLPYIKQYFVGGAYSIRGWRPRVLGPGSYYDSARQHSADNLFIDQSGDIKLEFNAEYRFAMIKLFSGAISLNGAVFTDMGNIWLTKKDPTLPGANFEFGNLYQDIAMSTGAGVRLDLGGFLVFRLDWAFPVKKPYVMENSGWVIKQINFADPDWRRENLNLNIAIGYPF</sequence>
<keyword evidence="4" id="KW-0472">Membrane</keyword>
<dbReference type="Gene3D" id="2.40.160.50">
    <property type="entry name" value="membrane protein fhac: a member of the omp85/tpsb transporter family"/>
    <property type="match status" value="1"/>
</dbReference>
<evidence type="ECO:0000259" key="7">
    <source>
        <dbReference type="Pfam" id="PF07244"/>
    </source>
</evidence>
<comment type="subcellular location">
    <subcellularLocation>
        <location evidence="1">Membrane</location>
    </subcellularLocation>
</comment>
<dbReference type="EMBL" id="VWSH01000001">
    <property type="protein sequence ID" value="KAA5536833.1"/>
    <property type="molecule type" value="Genomic_DNA"/>
</dbReference>
<dbReference type="GO" id="GO:0019867">
    <property type="term" value="C:outer membrane"/>
    <property type="evidence" value="ECO:0007669"/>
    <property type="project" value="InterPro"/>
</dbReference>
<dbReference type="AlphaFoldDB" id="A0A5M6CPD6"/>
<evidence type="ECO:0000256" key="1">
    <source>
        <dbReference type="ARBA" id="ARBA00004370"/>
    </source>
</evidence>
<evidence type="ECO:0000313" key="9">
    <source>
        <dbReference type="Proteomes" id="UP000323632"/>
    </source>
</evidence>
<dbReference type="PANTHER" id="PTHR12815">
    <property type="entry name" value="SORTING AND ASSEMBLY MACHINERY SAMM50 PROTEIN FAMILY MEMBER"/>
    <property type="match status" value="1"/>
</dbReference>
<dbReference type="Pfam" id="PF01103">
    <property type="entry name" value="Omp85"/>
    <property type="match status" value="1"/>
</dbReference>
<dbReference type="RefSeq" id="WP_150031410.1">
    <property type="nucleotide sequence ID" value="NZ_VWSH01000001.1"/>
</dbReference>
<dbReference type="InterPro" id="IPR000184">
    <property type="entry name" value="Bac_surfAg_D15"/>
</dbReference>
<keyword evidence="2" id="KW-0812">Transmembrane</keyword>
<accession>A0A5M6CPD6</accession>
<gene>
    <name evidence="8" type="ORF">F0919_03950</name>
</gene>
<reference evidence="8 9" key="1">
    <citation type="submission" date="2019-09" db="EMBL/GenBank/DDBJ databases">
        <title>Genome sequence and assembly of Taibaiella sp.</title>
        <authorList>
            <person name="Chhetri G."/>
        </authorList>
    </citation>
    <scope>NUCLEOTIDE SEQUENCE [LARGE SCALE GENOMIC DNA]</scope>
    <source>
        <strain evidence="8 9">KVB11</strain>
    </source>
</reference>
<dbReference type="InterPro" id="IPR010827">
    <property type="entry name" value="BamA/TamA_POTRA"/>
</dbReference>
<protein>
    <submittedName>
        <fullName evidence="8">BamA/TamA family outer membrane protein</fullName>
    </submittedName>
</protein>
<organism evidence="8 9">
    <name type="scientific">Taibaiella lutea</name>
    <dbReference type="NCBI Taxonomy" id="2608001"/>
    <lineage>
        <taxon>Bacteria</taxon>
        <taxon>Pseudomonadati</taxon>
        <taxon>Bacteroidota</taxon>
        <taxon>Chitinophagia</taxon>
        <taxon>Chitinophagales</taxon>
        <taxon>Chitinophagaceae</taxon>
        <taxon>Taibaiella</taxon>
    </lineage>
</organism>
<dbReference type="PROSITE" id="PS51257">
    <property type="entry name" value="PROKAR_LIPOPROTEIN"/>
    <property type="match status" value="1"/>
</dbReference>
<keyword evidence="3" id="KW-0732">Signal</keyword>
<dbReference type="PANTHER" id="PTHR12815:SF47">
    <property type="entry name" value="TRANSLOCATION AND ASSEMBLY MODULE SUBUNIT TAMA"/>
    <property type="match status" value="1"/>
</dbReference>
<evidence type="ECO:0000256" key="2">
    <source>
        <dbReference type="ARBA" id="ARBA00022692"/>
    </source>
</evidence>
<keyword evidence="9" id="KW-1185">Reference proteome</keyword>
<dbReference type="InterPro" id="IPR039910">
    <property type="entry name" value="D15-like"/>
</dbReference>
<keyword evidence="5" id="KW-0998">Cell outer membrane</keyword>
<dbReference type="Proteomes" id="UP000323632">
    <property type="component" value="Unassembled WGS sequence"/>
</dbReference>
<comment type="caution">
    <text evidence="8">The sequence shown here is derived from an EMBL/GenBank/DDBJ whole genome shotgun (WGS) entry which is preliminary data.</text>
</comment>
<dbReference type="Pfam" id="PF07244">
    <property type="entry name" value="POTRA"/>
    <property type="match status" value="1"/>
</dbReference>
<feature type="domain" description="Bacterial surface antigen (D15)" evidence="6">
    <location>
        <begin position="598"/>
        <end position="772"/>
    </location>
</feature>
<evidence type="ECO:0000259" key="6">
    <source>
        <dbReference type="Pfam" id="PF01103"/>
    </source>
</evidence>
<feature type="domain" description="POTRA" evidence="7">
    <location>
        <begin position="107"/>
        <end position="155"/>
    </location>
</feature>
<evidence type="ECO:0000256" key="4">
    <source>
        <dbReference type="ARBA" id="ARBA00023136"/>
    </source>
</evidence>
<name>A0A5M6CPD6_9BACT</name>
<evidence type="ECO:0000313" key="8">
    <source>
        <dbReference type="EMBL" id="KAA5536833.1"/>
    </source>
</evidence>